<accession>A0A5C6CYU0</accession>
<gene>
    <name evidence="1" type="ORF">Pla144_08890</name>
</gene>
<evidence type="ECO:0000313" key="1">
    <source>
        <dbReference type="EMBL" id="TWU30103.1"/>
    </source>
</evidence>
<name>A0A5C6CYU0_9BACT</name>
<dbReference type="OrthoDB" id="286128at2"/>
<organism evidence="1 2">
    <name type="scientific">Bythopirellula polymerisocia</name>
    <dbReference type="NCBI Taxonomy" id="2528003"/>
    <lineage>
        <taxon>Bacteria</taxon>
        <taxon>Pseudomonadati</taxon>
        <taxon>Planctomycetota</taxon>
        <taxon>Planctomycetia</taxon>
        <taxon>Pirellulales</taxon>
        <taxon>Lacipirellulaceae</taxon>
        <taxon>Bythopirellula</taxon>
    </lineage>
</organism>
<dbReference type="AlphaFoldDB" id="A0A5C6CYU0"/>
<dbReference type="Proteomes" id="UP000318437">
    <property type="component" value="Unassembled WGS sequence"/>
</dbReference>
<evidence type="ECO:0000313" key="2">
    <source>
        <dbReference type="Proteomes" id="UP000318437"/>
    </source>
</evidence>
<dbReference type="RefSeq" id="WP_146448037.1">
    <property type="nucleotide sequence ID" value="NZ_SJPS01000001.1"/>
</dbReference>
<protein>
    <submittedName>
        <fullName evidence="1">Uncharacterized protein</fullName>
    </submittedName>
</protein>
<comment type="caution">
    <text evidence="1">The sequence shown here is derived from an EMBL/GenBank/DDBJ whole genome shotgun (WGS) entry which is preliminary data.</text>
</comment>
<keyword evidence="2" id="KW-1185">Reference proteome</keyword>
<proteinExistence type="predicted"/>
<dbReference type="EMBL" id="SJPS01000001">
    <property type="protein sequence ID" value="TWU30103.1"/>
    <property type="molecule type" value="Genomic_DNA"/>
</dbReference>
<sequence length="75" mass="8616">MRISGERIKRTRLIQTDKLVVAVEVEMVVPSEDRSEPCYESETVSFLKEVKERAERQEMDWLLKNGKVYAAVGAS</sequence>
<reference evidence="1 2" key="1">
    <citation type="submission" date="2019-02" db="EMBL/GenBank/DDBJ databases">
        <title>Deep-cultivation of Planctomycetes and their phenomic and genomic characterization uncovers novel biology.</title>
        <authorList>
            <person name="Wiegand S."/>
            <person name="Jogler M."/>
            <person name="Boedeker C."/>
            <person name="Pinto D."/>
            <person name="Vollmers J."/>
            <person name="Rivas-Marin E."/>
            <person name="Kohn T."/>
            <person name="Peeters S.H."/>
            <person name="Heuer A."/>
            <person name="Rast P."/>
            <person name="Oberbeckmann S."/>
            <person name="Bunk B."/>
            <person name="Jeske O."/>
            <person name="Meyerdierks A."/>
            <person name="Storesund J.E."/>
            <person name="Kallscheuer N."/>
            <person name="Luecker S."/>
            <person name="Lage O.M."/>
            <person name="Pohl T."/>
            <person name="Merkel B.J."/>
            <person name="Hornburger P."/>
            <person name="Mueller R.-W."/>
            <person name="Bruemmer F."/>
            <person name="Labrenz M."/>
            <person name="Spormann A.M."/>
            <person name="Op Den Camp H."/>
            <person name="Overmann J."/>
            <person name="Amann R."/>
            <person name="Jetten M.S.M."/>
            <person name="Mascher T."/>
            <person name="Medema M.H."/>
            <person name="Devos D.P."/>
            <person name="Kaster A.-K."/>
            <person name="Ovreas L."/>
            <person name="Rohde M."/>
            <person name="Galperin M.Y."/>
            <person name="Jogler C."/>
        </authorList>
    </citation>
    <scope>NUCLEOTIDE SEQUENCE [LARGE SCALE GENOMIC DNA]</scope>
    <source>
        <strain evidence="1 2">Pla144</strain>
    </source>
</reference>